<evidence type="ECO:0000256" key="8">
    <source>
        <dbReference type="ARBA" id="ARBA00022723"/>
    </source>
</evidence>
<dbReference type="FunFam" id="3.60.15.10:FF:000019">
    <property type="entry name" value="Hydroxyacylglutathione hydrolase, mitochondrial"/>
    <property type="match status" value="1"/>
</dbReference>
<evidence type="ECO:0000256" key="5">
    <source>
        <dbReference type="ARBA" id="ARBA00004963"/>
    </source>
</evidence>
<dbReference type="PANTHER" id="PTHR43705:SF1">
    <property type="entry name" value="HYDROXYACYLGLUTATHIONE HYDROLASE GLOB"/>
    <property type="match status" value="1"/>
</dbReference>
<evidence type="ECO:0000256" key="6">
    <source>
        <dbReference type="ARBA" id="ARBA00006759"/>
    </source>
</evidence>
<dbReference type="OMA" id="CVWPGMR"/>
<dbReference type="InterPro" id="IPR036866">
    <property type="entry name" value="RibonucZ/Hydroxyglut_hydro"/>
</dbReference>
<comment type="cofactor">
    <cofactor evidence="2">
        <name>Zn(2+)</name>
        <dbReference type="ChEBI" id="CHEBI:29105"/>
    </cofactor>
</comment>
<dbReference type="GO" id="GO:0004416">
    <property type="term" value="F:hydroxyacylglutathione hydrolase activity"/>
    <property type="evidence" value="ECO:0000318"/>
    <property type="project" value="GO_Central"/>
</dbReference>
<dbReference type="EC" id="3.1.2.6" evidence="7"/>
<comment type="cofactor">
    <cofactor evidence="3">
        <name>Fe(2+)</name>
        <dbReference type="ChEBI" id="CHEBI:29033"/>
    </cofactor>
</comment>
<reference evidence="13 14" key="1">
    <citation type="journal article" date="2014" name="Nat. Commun.">
        <title>Klebsormidium flaccidum genome reveals primary factors for plant terrestrial adaptation.</title>
        <authorList>
            <person name="Hori K."/>
            <person name="Maruyama F."/>
            <person name="Fujisawa T."/>
            <person name="Togashi T."/>
            <person name="Yamamoto N."/>
            <person name="Seo M."/>
            <person name="Sato S."/>
            <person name="Yamada T."/>
            <person name="Mori H."/>
            <person name="Tajima N."/>
            <person name="Moriyama T."/>
            <person name="Ikeuchi M."/>
            <person name="Watanabe M."/>
            <person name="Wada H."/>
            <person name="Kobayashi K."/>
            <person name="Saito M."/>
            <person name="Masuda T."/>
            <person name="Sasaki-Sekimoto Y."/>
            <person name="Mashiguchi K."/>
            <person name="Awai K."/>
            <person name="Shimojima M."/>
            <person name="Masuda S."/>
            <person name="Iwai M."/>
            <person name="Nobusawa T."/>
            <person name="Narise T."/>
            <person name="Kondo S."/>
            <person name="Saito H."/>
            <person name="Sato R."/>
            <person name="Murakawa M."/>
            <person name="Ihara Y."/>
            <person name="Oshima-Yamada Y."/>
            <person name="Ohtaka K."/>
            <person name="Satoh M."/>
            <person name="Sonobe K."/>
            <person name="Ishii M."/>
            <person name="Ohtani R."/>
            <person name="Kanamori-Sato M."/>
            <person name="Honoki R."/>
            <person name="Miyazaki D."/>
            <person name="Mochizuki H."/>
            <person name="Umetsu J."/>
            <person name="Higashi K."/>
            <person name="Shibata D."/>
            <person name="Kamiya Y."/>
            <person name="Sato N."/>
            <person name="Nakamura Y."/>
            <person name="Tabata S."/>
            <person name="Ida S."/>
            <person name="Kurokawa K."/>
            <person name="Ohta H."/>
        </authorList>
    </citation>
    <scope>NUCLEOTIDE SEQUENCE [LARGE SCALE GENOMIC DNA]</scope>
    <source>
        <strain evidence="13 14">NIES-2285</strain>
    </source>
</reference>
<gene>
    <name evidence="13" type="ORF">KFL_011080040</name>
</gene>
<evidence type="ECO:0000259" key="12">
    <source>
        <dbReference type="SMART" id="SM00849"/>
    </source>
</evidence>
<dbReference type="InterPro" id="IPR035680">
    <property type="entry name" value="Clx_II_MBL"/>
</dbReference>
<protein>
    <recommendedName>
        <fullName evidence="7">hydroxyacylglutathione hydrolase</fullName>
        <ecNumber evidence="7">3.1.2.6</ecNumber>
    </recommendedName>
    <alternativeName>
        <fullName evidence="11">Glyoxalase II</fullName>
    </alternativeName>
</protein>
<dbReference type="OrthoDB" id="515692at2759"/>
<keyword evidence="14" id="KW-1185">Reference proteome</keyword>
<organism evidence="13 14">
    <name type="scientific">Klebsormidium nitens</name>
    <name type="common">Green alga</name>
    <name type="synonym">Ulothrix nitens</name>
    <dbReference type="NCBI Taxonomy" id="105231"/>
    <lineage>
        <taxon>Eukaryota</taxon>
        <taxon>Viridiplantae</taxon>
        <taxon>Streptophyta</taxon>
        <taxon>Klebsormidiophyceae</taxon>
        <taxon>Klebsormidiales</taxon>
        <taxon>Klebsormidiaceae</taxon>
        <taxon>Klebsormidium</taxon>
    </lineage>
</organism>
<evidence type="ECO:0000256" key="2">
    <source>
        <dbReference type="ARBA" id="ARBA00001947"/>
    </source>
</evidence>
<dbReference type="Proteomes" id="UP000054558">
    <property type="component" value="Unassembled WGS sequence"/>
</dbReference>
<evidence type="ECO:0000313" key="13">
    <source>
        <dbReference type="EMBL" id="GAQ92721.1"/>
    </source>
</evidence>
<evidence type="ECO:0000313" key="14">
    <source>
        <dbReference type="Proteomes" id="UP000054558"/>
    </source>
</evidence>
<evidence type="ECO:0000256" key="9">
    <source>
        <dbReference type="ARBA" id="ARBA00022801"/>
    </source>
</evidence>
<dbReference type="PANTHER" id="PTHR43705">
    <property type="entry name" value="HYDROXYACYLGLUTATHIONE HYDROLASE"/>
    <property type="match status" value="1"/>
</dbReference>
<dbReference type="SMART" id="SM00849">
    <property type="entry name" value="Lactamase_B"/>
    <property type="match status" value="1"/>
</dbReference>
<dbReference type="AlphaFoldDB" id="A0A1Y1ITR8"/>
<evidence type="ECO:0000256" key="4">
    <source>
        <dbReference type="ARBA" id="ARBA00001965"/>
    </source>
</evidence>
<feature type="domain" description="Metallo-beta-lactamase" evidence="12">
    <location>
        <begin position="138"/>
        <end position="296"/>
    </location>
</feature>
<dbReference type="Pfam" id="PF00753">
    <property type="entry name" value="Lactamase_B"/>
    <property type="match status" value="1"/>
</dbReference>
<dbReference type="Pfam" id="PF16123">
    <property type="entry name" value="HAGH_C"/>
    <property type="match status" value="1"/>
</dbReference>
<dbReference type="GO" id="GO:0046872">
    <property type="term" value="F:metal ion binding"/>
    <property type="evidence" value="ECO:0007669"/>
    <property type="project" value="UniProtKB-KW"/>
</dbReference>
<dbReference type="NCBIfam" id="TIGR03413">
    <property type="entry name" value="GSH_gloB"/>
    <property type="match status" value="1"/>
</dbReference>
<dbReference type="InterPro" id="IPR050110">
    <property type="entry name" value="Glyoxalase_II_hydrolase"/>
</dbReference>
<name>A0A1Y1ITR8_KLENI</name>
<dbReference type="Gene3D" id="3.60.15.10">
    <property type="entry name" value="Ribonuclease Z/Hydroxyacylglutathione hydrolase-like"/>
    <property type="match status" value="1"/>
</dbReference>
<dbReference type="SUPFAM" id="SSF56281">
    <property type="entry name" value="Metallo-hydrolase/oxidoreductase"/>
    <property type="match status" value="1"/>
</dbReference>
<accession>A0A1Y1ITR8</accession>
<keyword evidence="9" id="KW-0378">Hydrolase</keyword>
<dbReference type="HAMAP" id="MF_01374">
    <property type="entry name" value="Glyoxalase_2"/>
    <property type="match status" value="1"/>
</dbReference>
<evidence type="ECO:0000256" key="11">
    <source>
        <dbReference type="ARBA" id="ARBA00031044"/>
    </source>
</evidence>
<evidence type="ECO:0000256" key="10">
    <source>
        <dbReference type="ARBA" id="ARBA00022833"/>
    </source>
</evidence>
<dbReference type="EMBL" id="DF238057">
    <property type="protein sequence ID" value="GAQ92721.1"/>
    <property type="molecule type" value="Genomic_DNA"/>
</dbReference>
<evidence type="ECO:0000256" key="3">
    <source>
        <dbReference type="ARBA" id="ARBA00001954"/>
    </source>
</evidence>
<proteinExistence type="inferred from homology"/>
<dbReference type="CDD" id="cd07723">
    <property type="entry name" value="hydroxyacylglutathione_hydrolase_MBL-fold"/>
    <property type="match status" value="1"/>
</dbReference>
<dbReference type="STRING" id="105231.A0A1Y1ITR8"/>
<dbReference type="InterPro" id="IPR001279">
    <property type="entry name" value="Metallo-B-lactamas"/>
</dbReference>
<comment type="similarity">
    <text evidence="6">Belongs to the metallo-beta-lactamase superfamily. Glyoxalase II family.</text>
</comment>
<keyword evidence="10" id="KW-0862">Zinc</keyword>
<comment type="pathway">
    <text evidence="5">Secondary metabolite metabolism; methylglyoxal degradation; (R)-lactate from methylglyoxal: step 2/2.</text>
</comment>
<sequence length="381" mass="40603">MVLARTGLRRLPAPLLCGVMALHASSLAARPALLPSAVAASPVHACSSARQCCWQPVGFLTQPALPQAPLCLAHAAPHSAGPGLRDTKLSPRLGNSLWGARMQAGSSGGAHAVRRSSGASASTSTAQLSIELVPCLSDNYAYLLHDAAAGVTAVVDPSEAAPVRAALRARQLQLTHILNTHHHWDHTGGNLELKKEFGAQVVGPAADKQRIPGIDVALAEGDTWQFGGHEMHVFDTPGHTRGHVSFYFPGSEALFTGDTLFSLGCGKLFEGTPQQMWASLSKLAALPAATRVYCGHEYTQSNARFAWAVESGNERLAQRSDEIARLRSERKPTIPTTLGLELATNPFLRPSSQEIREAVRAKPDASDAEVFAAIRRKKDSF</sequence>
<comment type="cofactor">
    <cofactor evidence="4">
        <name>Fe(3+)</name>
        <dbReference type="ChEBI" id="CHEBI:29034"/>
    </cofactor>
</comment>
<comment type="catalytic activity">
    <reaction evidence="1">
        <text>an S-(2-hydroxyacyl)glutathione + H2O = a 2-hydroxy carboxylate + glutathione + H(+)</text>
        <dbReference type="Rhea" id="RHEA:21864"/>
        <dbReference type="ChEBI" id="CHEBI:15377"/>
        <dbReference type="ChEBI" id="CHEBI:15378"/>
        <dbReference type="ChEBI" id="CHEBI:57925"/>
        <dbReference type="ChEBI" id="CHEBI:58896"/>
        <dbReference type="ChEBI" id="CHEBI:71261"/>
        <dbReference type="EC" id="3.1.2.6"/>
    </reaction>
</comment>
<keyword evidence="8" id="KW-0479">Metal-binding</keyword>
<dbReference type="InterPro" id="IPR032282">
    <property type="entry name" value="HAGH_C"/>
</dbReference>
<dbReference type="InterPro" id="IPR017782">
    <property type="entry name" value="Hydroxyacylglutathione_Hdrlase"/>
</dbReference>
<evidence type="ECO:0000256" key="7">
    <source>
        <dbReference type="ARBA" id="ARBA00011917"/>
    </source>
</evidence>
<evidence type="ECO:0000256" key="1">
    <source>
        <dbReference type="ARBA" id="ARBA00001623"/>
    </source>
</evidence>
<dbReference type="GO" id="GO:0019243">
    <property type="term" value="P:methylglyoxal catabolic process to D-lactate via S-lactoyl-glutathione"/>
    <property type="evidence" value="ECO:0007669"/>
    <property type="project" value="InterPro"/>
</dbReference>